<sequence length="61" mass="6807">MTRRYHEWRVPVTCQTCGTTYPPGTALCGQCGRYLIAEFSGDDPAPENRVQRAKAHALPMP</sequence>
<dbReference type="Proteomes" id="UP000242972">
    <property type="component" value="Unassembled WGS sequence"/>
</dbReference>
<evidence type="ECO:0000313" key="1">
    <source>
        <dbReference type="EMBL" id="PSR26405.1"/>
    </source>
</evidence>
<reference evidence="1 2" key="1">
    <citation type="journal article" date="2014" name="BMC Genomics">
        <title>Comparison of environmental and isolate Sulfobacillus genomes reveals diverse carbon, sulfur, nitrogen, and hydrogen metabolisms.</title>
        <authorList>
            <person name="Justice N.B."/>
            <person name="Norman A."/>
            <person name="Brown C.T."/>
            <person name="Singh A."/>
            <person name="Thomas B.C."/>
            <person name="Banfield J.F."/>
        </authorList>
    </citation>
    <scope>NUCLEOTIDE SEQUENCE [LARGE SCALE GENOMIC DNA]</scope>
    <source>
        <strain evidence="1">AMDSBA4</strain>
    </source>
</reference>
<proteinExistence type="predicted"/>
<dbReference type="AlphaFoldDB" id="A0A2T2WW01"/>
<gene>
    <name evidence="1" type="ORF">C7B46_19960</name>
</gene>
<evidence type="ECO:0000313" key="2">
    <source>
        <dbReference type="Proteomes" id="UP000242972"/>
    </source>
</evidence>
<name>A0A2T2WW01_9FIRM</name>
<comment type="caution">
    <text evidence="1">The sequence shown here is derived from an EMBL/GenBank/DDBJ whole genome shotgun (WGS) entry which is preliminary data.</text>
</comment>
<protein>
    <submittedName>
        <fullName evidence="1">Uncharacterized protein</fullName>
    </submittedName>
</protein>
<feature type="non-terminal residue" evidence="1">
    <location>
        <position position="61"/>
    </location>
</feature>
<organism evidence="1 2">
    <name type="scientific">Sulfobacillus benefaciens</name>
    <dbReference type="NCBI Taxonomy" id="453960"/>
    <lineage>
        <taxon>Bacteria</taxon>
        <taxon>Bacillati</taxon>
        <taxon>Bacillota</taxon>
        <taxon>Clostridia</taxon>
        <taxon>Eubacteriales</taxon>
        <taxon>Clostridiales Family XVII. Incertae Sedis</taxon>
        <taxon>Sulfobacillus</taxon>
    </lineage>
</organism>
<dbReference type="EMBL" id="PXYW01000124">
    <property type="protein sequence ID" value="PSR26405.1"/>
    <property type="molecule type" value="Genomic_DNA"/>
</dbReference>
<accession>A0A2T2WW01</accession>